<reference evidence="2" key="1">
    <citation type="journal article" date="2022" name="Mol. Ecol. Resour.">
        <title>The genomes of chicory, endive, great burdock and yacon provide insights into Asteraceae palaeo-polyploidization history and plant inulin production.</title>
        <authorList>
            <person name="Fan W."/>
            <person name="Wang S."/>
            <person name="Wang H."/>
            <person name="Wang A."/>
            <person name="Jiang F."/>
            <person name="Liu H."/>
            <person name="Zhao H."/>
            <person name="Xu D."/>
            <person name="Zhang Y."/>
        </authorList>
    </citation>
    <scope>NUCLEOTIDE SEQUENCE [LARGE SCALE GENOMIC DNA]</scope>
    <source>
        <strain evidence="2">cv. Punajuju</strain>
    </source>
</reference>
<accession>A0ACB9GDY3</accession>
<reference evidence="1 2" key="2">
    <citation type="journal article" date="2022" name="Mol. Ecol. Resour.">
        <title>The genomes of chicory, endive, great burdock and yacon provide insights into Asteraceae paleo-polyploidization history and plant inulin production.</title>
        <authorList>
            <person name="Fan W."/>
            <person name="Wang S."/>
            <person name="Wang H."/>
            <person name="Wang A."/>
            <person name="Jiang F."/>
            <person name="Liu H."/>
            <person name="Zhao H."/>
            <person name="Xu D."/>
            <person name="Zhang Y."/>
        </authorList>
    </citation>
    <scope>NUCLEOTIDE SEQUENCE [LARGE SCALE GENOMIC DNA]</scope>
    <source>
        <strain evidence="2">cv. Punajuju</strain>
        <tissue evidence="1">Leaves</tissue>
    </source>
</reference>
<gene>
    <name evidence="1" type="ORF">L2E82_11709</name>
</gene>
<dbReference type="Proteomes" id="UP001055811">
    <property type="component" value="Linkage Group LG02"/>
</dbReference>
<sequence>MLQPSSLLLLAPPPFPPSLLASPLPSSTPSRSTHTNSATPSATRDYKLFFGLLTQDALCGFEEKYQLKKEIAENVNSGLVSLNQYKNSI</sequence>
<comment type="caution">
    <text evidence="1">The sequence shown here is derived from an EMBL/GenBank/DDBJ whole genome shotgun (WGS) entry which is preliminary data.</text>
</comment>
<evidence type="ECO:0000313" key="1">
    <source>
        <dbReference type="EMBL" id="KAI3781688.1"/>
    </source>
</evidence>
<organism evidence="1 2">
    <name type="scientific">Cichorium intybus</name>
    <name type="common">Chicory</name>
    <dbReference type="NCBI Taxonomy" id="13427"/>
    <lineage>
        <taxon>Eukaryota</taxon>
        <taxon>Viridiplantae</taxon>
        <taxon>Streptophyta</taxon>
        <taxon>Embryophyta</taxon>
        <taxon>Tracheophyta</taxon>
        <taxon>Spermatophyta</taxon>
        <taxon>Magnoliopsida</taxon>
        <taxon>eudicotyledons</taxon>
        <taxon>Gunneridae</taxon>
        <taxon>Pentapetalae</taxon>
        <taxon>asterids</taxon>
        <taxon>campanulids</taxon>
        <taxon>Asterales</taxon>
        <taxon>Asteraceae</taxon>
        <taxon>Cichorioideae</taxon>
        <taxon>Cichorieae</taxon>
        <taxon>Cichoriinae</taxon>
        <taxon>Cichorium</taxon>
    </lineage>
</organism>
<proteinExistence type="predicted"/>
<keyword evidence="2" id="KW-1185">Reference proteome</keyword>
<name>A0ACB9GDY3_CICIN</name>
<dbReference type="EMBL" id="CM042010">
    <property type="protein sequence ID" value="KAI3781688.1"/>
    <property type="molecule type" value="Genomic_DNA"/>
</dbReference>
<evidence type="ECO:0000313" key="2">
    <source>
        <dbReference type="Proteomes" id="UP001055811"/>
    </source>
</evidence>
<protein>
    <submittedName>
        <fullName evidence="1">Uncharacterized protein</fullName>
    </submittedName>
</protein>